<comment type="caution">
    <text evidence="2">The sequence shown here is derived from an EMBL/GenBank/DDBJ whole genome shotgun (WGS) entry which is preliminary data.</text>
</comment>
<gene>
    <name evidence="2" type="ORF">GALL_436400</name>
</gene>
<dbReference type="InterPro" id="IPR004676">
    <property type="entry name" value="Cd-R_transporter"/>
</dbReference>
<keyword evidence="1" id="KW-1133">Transmembrane helix</keyword>
<organism evidence="2">
    <name type="scientific">mine drainage metagenome</name>
    <dbReference type="NCBI Taxonomy" id="410659"/>
    <lineage>
        <taxon>unclassified sequences</taxon>
        <taxon>metagenomes</taxon>
        <taxon>ecological metagenomes</taxon>
    </lineage>
</organism>
<feature type="transmembrane region" description="Helical" evidence="1">
    <location>
        <begin position="47"/>
        <end position="80"/>
    </location>
</feature>
<proteinExistence type="predicted"/>
<feature type="transmembrane region" description="Helical" evidence="1">
    <location>
        <begin position="141"/>
        <end position="162"/>
    </location>
</feature>
<reference evidence="2" key="1">
    <citation type="submission" date="2016-10" db="EMBL/GenBank/DDBJ databases">
        <title>Sequence of Gallionella enrichment culture.</title>
        <authorList>
            <person name="Poehlein A."/>
            <person name="Muehling M."/>
            <person name="Daniel R."/>
        </authorList>
    </citation>
    <scope>NUCLEOTIDE SEQUENCE</scope>
</reference>
<accession>A0A1J5Q3Z3</accession>
<evidence type="ECO:0000256" key="1">
    <source>
        <dbReference type="SAM" id="Phobius"/>
    </source>
</evidence>
<dbReference type="AlphaFoldDB" id="A0A1J5Q3Z3"/>
<feature type="transmembrane region" description="Helical" evidence="1">
    <location>
        <begin position="182"/>
        <end position="201"/>
    </location>
</feature>
<protein>
    <submittedName>
        <fullName evidence="2">Cadmium resistance transporter</fullName>
    </submittedName>
</protein>
<dbReference type="EMBL" id="MLJW01002413">
    <property type="protein sequence ID" value="OIQ74703.1"/>
    <property type="molecule type" value="Genomic_DNA"/>
</dbReference>
<evidence type="ECO:0000313" key="2">
    <source>
        <dbReference type="EMBL" id="OIQ74703.1"/>
    </source>
</evidence>
<sequence length="202" mass="21266">MENVFGLLGLAAALFVSTNVDDAFVLLGFFADPKFRNRQVVIGQYLGIATLFGISILASLISLIVPAVYIGLLGIAPILLGLKKLWELWSGHAGDDDAEDHAQASAGHGNIVAVAMVTVANGGDNISSYTPAFATRTVSEIAIIGLVFAVLTAAWLGAAYFLTNHPTIGAPVRRYGQKAVPFALVALGSFILYNAGTIRLMF</sequence>
<keyword evidence="1" id="KW-0812">Transmembrane</keyword>
<name>A0A1J5Q3Z3_9ZZZZ</name>
<keyword evidence="1" id="KW-0472">Membrane</keyword>
<dbReference type="Pfam" id="PF03596">
    <property type="entry name" value="Cad"/>
    <property type="match status" value="1"/>
</dbReference>